<evidence type="ECO:0000313" key="2">
    <source>
        <dbReference type="Proteomes" id="UP000790096"/>
    </source>
</evidence>
<protein>
    <submittedName>
        <fullName evidence="1">Uncharacterized protein</fullName>
    </submittedName>
</protein>
<organism evidence="1 2">
    <name type="scientific">Rosenbergiella gaditana</name>
    <dbReference type="NCBI Taxonomy" id="2726987"/>
    <lineage>
        <taxon>Bacteria</taxon>
        <taxon>Pseudomonadati</taxon>
        <taxon>Pseudomonadota</taxon>
        <taxon>Gammaproteobacteria</taxon>
        <taxon>Enterobacterales</taxon>
        <taxon>Erwiniaceae</taxon>
        <taxon>Rosenbergiella</taxon>
    </lineage>
</organism>
<keyword evidence="2" id="KW-1185">Reference proteome</keyword>
<dbReference type="Proteomes" id="UP000790096">
    <property type="component" value="Unassembled WGS sequence"/>
</dbReference>
<proteinExistence type="predicted"/>
<name>A0ABS5T090_9GAMM</name>
<dbReference type="RefSeq" id="WP_420826227.1">
    <property type="nucleotide sequence ID" value="NZ_JABBFR010000053.1"/>
</dbReference>
<dbReference type="EMBL" id="JABBFR010000053">
    <property type="protein sequence ID" value="MBT0725756.1"/>
    <property type="molecule type" value="Genomic_DNA"/>
</dbReference>
<comment type="caution">
    <text evidence="1">The sequence shown here is derived from an EMBL/GenBank/DDBJ whole genome shotgun (WGS) entry which is preliminary data.</text>
</comment>
<reference evidence="1 2" key="1">
    <citation type="submission" date="2020-04" db="EMBL/GenBank/DDBJ databases">
        <title>Genome sequencing of Rosenbergiella species.</title>
        <authorList>
            <person name="Alvarez-Perez S."/>
            <person name="Lievens B."/>
        </authorList>
    </citation>
    <scope>NUCLEOTIDE SEQUENCE [LARGE SCALE GENOMIC DNA]</scope>
    <source>
        <strain evidence="1 2">S61</strain>
    </source>
</reference>
<accession>A0ABS5T090</accession>
<evidence type="ECO:0000313" key="1">
    <source>
        <dbReference type="EMBL" id="MBT0725756.1"/>
    </source>
</evidence>
<feature type="non-terminal residue" evidence="1">
    <location>
        <position position="62"/>
    </location>
</feature>
<gene>
    <name evidence="1" type="ORF">HH682_15375</name>
</gene>
<sequence length="62" mass="7219">MNQLPEIRELNMPAHLAHITAEDVARNLRNFLRDKEGGNDSNLLIVLYREVVPDDLIMQLHR</sequence>